<dbReference type="Gene3D" id="1.10.10.10">
    <property type="entry name" value="Winged helix-like DNA-binding domain superfamily/Winged helix DNA-binding domain"/>
    <property type="match status" value="1"/>
</dbReference>
<dbReference type="OrthoDB" id="9815654at2"/>
<protein>
    <submittedName>
        <fullName evidence="6">GntR family transcriptional regulator</fullName>
    </submittedName>
</protein>
<dbReference type="PROSITE" id="PS50949">
    <property type="entry name" value="HTH_GNTR"/>
    <property type="match status" value="1"/>
</dbReference>
<dbReference type="Proteomes" id="UP000295096">
    <property type="component" value="Unassembled WGS sequence"/>
</dbReference>
<feature type="region of interest" description="Disordered" evidence="4">
    <location>
        <begin position="1"/>
        <end position="26"/>
    </location>
</feature>
<keyword evidence="1" id="KW-0805">Transcription regulation</keyword>
<evidence type="ECO:0000256" key="4">
    <source>
        <dbReference type="SAM" id="MobiDB-lite"/>
    </source>
</evidence>
<evidence type="ECO:0000313" key="6">
    <source>
        <dbReference type="EMBL" id="TDH60151.1"/>
    </source>
</evidence>
<feature type="compositionally biased region" description="Basic and acidic residues" evidence="4">
    <location>
        <begin position="1"/>
        <end position="10"/>
    </location>
</feature>
<dbReference type="InterPro" id="IPR011711">
    <property type="entry name" value="GntR_C"/>
</dbReference>
<organism evidence="6 7">
    <name type="scientific">Dankookia rubra</name>
    <dbReference type="NCBI Taxonomy" id="1442381"/>
    <lineage>
        <taxon>Bacteria</taxon>
        <taxon>Pseudomonadati</taxon>
        <taxon>Pseudomonadota</taxon>
        <taxon>Alphaproteobacteria</taxon>
        <taxon>Acetobacterales</taxon>
        <taxon>Roseomonadaceae</taxon>
        <taxon>Dankookia</taxon>
    </lineage>
</organism>
<gene>
    <name evidence="6" type="ORF">E2C06_23755</name>
</gene>
<sequence>MSQAGERSDAGRGNPGPRSAAVPDFVAPLGRDNLTNRVHDELRQALFEGRLRPGHRLKVRALAAAMQVSETSVREALMQLVRERVLRQEAARAITVAGLTLDQYLELQTIRAELEGLAAEAAALRIAPAAIEDLAACHVALATAEAREEGAAANRANWAFHHGLYRAAGMPELLLIIEGLWLRCGPLHAYLYPDAVPGYPGRHRHLDILDALRARDALAARKALEADLTEGGANLVALLDRMERQAAGRPGAAGG</sequence>
<evidence type="ECO:0000313" key="7">
    <source>
        <dbReference type="Proteomes" id="UP000295096"/>
    </source>
</evidence>
<evidence type="ECO:0000256" key="3">
    <source>
        <dbReference type="ARBA" id="ARBA00023163"/>
    </source>
</evidence>
<dbReference type="Gene3D" id="1.20.120.530">
    <property type="entry name" value="GntR ligand-binding domain-like"/>
    <property type="match status" value="1"/>
</dbReference>
<dbReference type="AlphaFoldDB" id="A0A4R5QCJ5"/>
<reference evidence="6 7" key="1">
    <citation type="journal article" date="2016" name="J. Microbiol.">
        <title>Dankookia rubra gen. nov., sp. nov., an alphaproteobacterium isolated from sediment of a shallow stream.</title>
        <authorList>
            <person name="Kim W.H."/>
            <person name="Kim D.H."/>
            <person name="Kang K."/>
            <person name="Ahn T.Y."/>
        </authorList>
    </citation>
    <scope>NUCLEOTIDE SEQUENCE [LARGE SCALE GENOMIC DNA]</scope>
    <source>
        <strain evidence="6 7">JCM30602</strain>
    </source>
</reference>
<dbReference type="PANTHER" id="PTHR43537">
    <property type="entry name" value="TRANSCRIPTIONAL REGULATOR, GNTR FAMILY"/>
    <property type="match status" value="1"/>
</dbReference>
<keyword evidence="7" id="KW-1185">Reference proteome</keyword>
<dbReference type="RefSeq" id="WP_133291080.1">
    <property type="nucleotide sequence ID" value="NZ_SMSJ01000044.1"/>
</dbReference>
<feature type="domain" description="HTH gntR-type" evidence="5">
    <location>
        <begin position="32"/>
        <end position="99"/>
    </location>
</feature>
<accession>A0A4R5QCJ5</accession>
<dbReference type="InterPro" id="IPR000524">
    <property type="entry name" value="Tscrpt_reg_HTH_GntR"/>
</dbReference>
<keyword evidence="3" id="KW-0804">Transcription</keyword>
<keyword evidence="2" id="KW-0238">DNA-binding</keyword>
<dbReference type="Pfam" id="PF00392">
    <property type="entry name" value="GntR"/>
    <property type="match status" value="1"/>
</dbReference>
<dbReference type="Pfam" id="PF07729">
    <property type="entry name" value="FCD"/>
    <property type="match status" value="1"/>
</dbReference>
<dbReference type="SMART" id="SM00345">
    <property type="entry name" value="HTH_GNTR"/>
    <property type="match status" value="1"/>
</dbReference>
<evidence type="ECO:0000256" key="1">
    <source>
        <dbReference type="ARBA" id="ARBA00023015"/>
    </source>
</evidence>
<proteinExistence type="predicted"/>
<evidence type="ECO:0000256" key="2">
    <source>
        <dbReference type="ARBA" id="ARBA00023125"/>
    </source>
</evidence>
<dbReference type="GO" id="GO:0003700">
    <property type="term" value="F:DNA-binding transcription factor activity"/>
    <property type="evidence" value="ECO:0007669"/>
    <property type="project" value="InterPro"/>
</dbReference>
<dbReference type="EMBL" id="SMSJ01000044">
    <property type="protein sequence ID" value="TDH60151.1"/>
    <property type="molecule type" value="Genomic_DNA"/>
</dbReference>
<dbReference type="SUPFAM" id="SSF48008">
    <property type="entry name" value="GntR ligand-binding domain-like"/>
    <property type="match status" value="1"/>
</dbReference>
<dbReference type="GO" id="GO:0003677">
    <property type="term" value="F:DNA binding"/>
    <property type="evidence" value="ECO:0007669"/>
    <property type="project" value="UniProtKB-KW"/>
</dbReference>
<dbReference type="InterPro" id="IPR008920">
    <property type="entry name" value="TF_FadR/GntR_C"/>
</dbReference>
<dbReference type="SMART" id="SM00895">
    <property type="entry name" value="FCD"/>
    <property type="match status" value="1"/>
</dbReference>
<evidence type="ECO:0000259" key="5">
    <source>
        <dbReference type="PROSITE" id="PS50949"/>
    </source>
</evidence>
<dbReference type="InterPro" id="IPR036390">
    <property type="entry name" value="WH_DNA-bd_sf"/>
</dbReference>
<dbReference type="InterPro" id="IPR036388">
    <property type="entry name" value="WH-like_DNA-bd_sf"/>
</dbReference>
<dbReference type="PANTHER" id="PTHR43537:SF39">
    <property type="entry name" value="HTH-TYPE TRANSCRIPTIONAL REGULATOR MCBR"/>
    <property type="match status" value="1"/>
</dbReference>
<dbReference type="SUPFAM" id="SSF46785">
    <property type="entry name" value="Winged helix' DNA-binding domain"/>
    <property type="match status" value="1"/>
</dbReference>
<comment type="caution">
    <text evidence="6">The sequence shown here is derived from an EMBL/GenBank/DDBJ whole genome shotgun (WGS) entry which is preliminary data.</text>
</comment>
<name>A0A4R5QCJ5_9PROT</name>